<feature type="signal peptide" evidence="13">
    <location>
        <begin position="1"/>
        <end position="16"/>
    </location>
</feature>
<evidence type="ECO:0000256" key="12">
    <source>
        <dbReference type="ARBA" id="ARBA00045097"/>
    </source>
</evidence>
<evidence type="ECO:0000256" key="4">
    <source>
        <dbReference type="ARBA" id="ARBA00012583"/>
    </source>
</evidence>
<dbReference type="PANTHER" id="PTHR10859:SF91">
    <property type="entry name" value="DOLICHYL-PHOSPHATE BETA-GLUCOSYLTRANSFERASE"/>
    <property type="match status" value="1"/>
</dbReference>
<evidence type="ECO:0000313" key="16">
    <source>
        <dbReference type="Proteomes" id="UP000239899"/>
    </source>
</evidence>
<keyword evidence="7" id="KW-0812">Transmembrane</keyword>
<reference evidence="15 16" key="1">
    <citation type="journal article" date="2018" name="Plant J.">
        <title>Genome sequences of Chlorella sorokiniana UTEX 1602 and Micractinium conductrix SAG 241.80: implications to maltose excretion by a green alga.</title>
        <authorList>
            <person name="Arriola M.B."/>
            <person name="Velmurugan N."/>
            <person name="Zhang Y."/>
            <person name="Plunkett M.H."/>
            <person name="Hondzo H."/>
            <person name="Barney B.M."/>
        </authorList>
    </citation>
    <scope>NUCLEOTIDE SEQUENCE [LARGE SCALE GENOMIC DNA]</scope>
    <source>
        <strain evidence="16">UTEX 1602</strain>
    </source>
</reference>
<dbReference type="GO" id="GO:0005789">
    <property type="term" value="C:endoplasmic reticulum membrane"/>
    <property type="evidence" value="ECO:0007669"/>
    <property type="project" value="UniProtKB-SubCell"/>
</dbReference>
<evidence type="ECO:0000256" key="7">
    <source>
        <dbReference type="ARBA" id="ARBA00022692"/>
    </source>
</evidence>
<accession>A0A2P6TDH4</accession>
<keyword evidence="8" id="KW-0256">Endoplasmic reticulum</keyword>
<feature type="chain" id="PRO_5015130948" description="dolichyl-phosphate beta-glucosyltransferase" evidence="13">
    <location>
        <begin position="17"/>
        <end position="347"/>
    </location>
</feature>
<evidence type="ECO:0000256" key="2">
    <source>
        <dbReference type="ARBA" id="ARBA00004922"/>
    </source>
</evidence>
<comment type="similarity">
    <text evidence="3">Belongs to the glycosyltransferase 2 family.</text>
</comment>
<keyword evidence="16" id="KW-1185">Reference proteome</keyword>
<dbReference type="GO" id="GO:0006487">
    <property type="term" value="P:protein N-linked glycosylation"/>
    <property type="evidence" value="ECO:0007669"/>
    <property type="project" value="TreeGrafter"/>
</dbReference>
<dbReference type="Proteomes" id="UP000239899">
    <property type="component" value="Unassembled WGS sequence"/>
</dbReference>
<keyword evidence="13" id="KW-0732">Signal</keyword>
<comment type="subcellular location">
    <subcellularLocation>
        <location evidence="1">Endoplasmic reticulum membrane</location>
        <topology evidence="1">Single-pass membrane protein</topology>
    </subcellularLocation>
</comment>
<comment type="caution">
    <text evidence="15">The sequence shown here is derived from an EMBL/GenBank/DDBJ whole genome shotgun (WGS) entry which is preliminary data.</text>
</comment>
<comment type="pathway">
    <text evidence="2">Protein modification; protein glycosylation.</text>
</comment>
<protein>
    <recommendedName>
        <fullName evidence="4">dolichyl-phosphate beta-glucosyltransferase</fullName>
        <ecNumber evidence="4">2.4.1.117</ecNumber>
    </recommendedName>
</protein>
<dbReference type="GO" id="GO:0004581">
    <property type="term" value="F:dolichyl-phosphate beta-glucosyltransferase activity"/>
    <property type="evidence" value="ECO:0007669"/>
    <property type="project" value="UniProtKB-EC"/>
</dbReference>
<dbReference type="Pfam" id="PF00535">
    <property type="entry name" value="Glycos_transf_2"/>
    <property type="match status" value="1"/>
</dbReference>
<proteinExistence type="inferred from homology"/>
<evidence type="ECO:0000256" key="9">
    <source>
        <dbReference type="ARBA" id="ARBA00022968"/>
    </source>
</evidence>
<organism evidence="15 16">
    <name type="scientific">Chlorella sorokiniana</name>
    <name type="common">Freshwater green alga</name>
    <dbReference type="NCBI Taxonomy" id="3076"/>
    <lineage>
        <taxon>Eukaryota</taxon>
        <taxon>Viridiplantae</taxon>
        <taxon>Chlorophyta</taxon>
        <taxon>core chlorophytes</taxon>
        <taxon>Trebouxiophyceae</taxon>
        <taxon>Chlorellales</taxon>
        <taxon>Chlorellaceae</taxon>
        <taxon>Chlorella clade</taxon>
        <taxon>Chlorella</taxon>
    </lineage>
</organism>
<dbReference type="InterPro" id="IPR001173">
    <property type="entry name" value="Glyco_trans_2-like"/>
</dbReference>
<evidence type="ECO:0000313" key="15">
    <source>
        <dbReference type="EMBL" id="PRW20694.1"/>
    </source>
</evidence>
<evidence type="ECO:0000259" key="14">
    <source>
        <dbReference type="Pfam" id="PF00535"/>
    </source>
</evidence>
<gene>
    <name evidence="15" type="ORF">C2E21_8847</name>
</gene>
<evidence type="ECO:0000256" key="8">
    <source>
        <dbReference type="ARBA" id="ARBA00022824"/>
    </source>
</evidence>
<evidence type="ECO:0000256" key="6">
    <source>
        <dbReference type="ARBA" id="ARBA00022679"/>
    </source>
</evidence>
<keyword evidence="10" id="KW-1133">Transmembrane helix</keyword>
<evidence type="ECO:0000256" key="13">
    <source>
        <dbReference type="SAM" id="SignalP"/>
    </source>
</evidence>
<dbReference type="InterPro" id="IPR035518">
    <property type="entry name" value="DPG_synthase"/>
</dbReference>
<dbReference type="InterPro" id="IPR029044">
    <property type="entry name" value="Nucleotide-diphossugar_trans"/>
</dbReference>
<sequence>MLALLSGLLLAGLALAVMKWLRDAFARLDADSQLRVSDLAFDDPTTVKRVPCPSVFGEPTKDLSIIIPAYNEEDRLPATLTETLSYLQRRRDRQGAYFTWEVIIVDDGSKDGTVRAAADFVRKHGFDAVRVLRLPRNRGKGYAVKSGMLCARGQRLLMMDADGATKVSDLERLEAKLAEISSCKEEPISSPARTRNGKTGVAAKATSSSGLGFVLGSRADLQDAATAKRSAVRNFLMHGFHLLVMMVVGHQIRDTQCGFKLFSRSAAQQLYSNQRLQRWCFDVELVYLAQRLKVPMAEVQVNWTEIPGSKIRVTSMVHMAIELAMIRAGYSSGMWKVRGPEEVGKHS</sequence>
<evidence type="ECO:0000256" key="10">
    <source>
        <dbReference type="ARBA" id="ARBA00022989"/>
    </source>
</evidence>
<dbReference type="SUPFAM" id="SSF53448">
    <property type="entry name" value="Nucleotide-diphospho-sugar transferases"/>
    <property type="match status" value="1"/>
</dbReference>
<dbReference type="OrthoDB" id="3784at2759"/>
<dbReference type="EC" id="2.4.1.117" evidence="4"/>
<keyword evidence="5" id="KW-0328">Glycosyltransferase</keyword>
<dbReference type="AlphaFoldDB" id="A0A2P6TDH4"/>
<evidence type="ECO:0000256" key="3">
    <source>
        <dbReference type="ARBA" id="ARBA00006739"/>
    </source>
</evidence>
<feature type="domain" description="Glycosyltransferase 2-like" evidence="14">
    <location>
        <begin position="64"/>
        <end position="178"/>
    </location>
</feature>
<keyword evidence="6" id="KW-0808">Transferase</keyword>
<evidence type="ECO:0000256" key="5">
    <source>
        <dbReference type="ARBA" id="ARBA00022676"/>
    </source>
</evidence>
<evidence type="ECO:0000256" key="11">
    <source>
        <dbReference type="ARBA" id="ARBA00023136"/>
    </source>
</evidence>
<evidence type="ECO:0000256" key="1">
    <source>
        <dbReference type="ARBA" id="ARBA00004389"/>
    </source>
</evidence>
<keyword evidence="9" id="KW-0735">Signal-anchor</keyword>
<keyword evidence="11" id="KW-0472">Membrane</keyword>
<dbReference type="CDD" id="cd04188">
    <property type="entry name" value="DPG_synthase"/>
    <property type="match status" value="1"/>
</dbReference>
<dbReference type="EMBL" id="LHPG02000022">
    <property type="protein sequence ID" value="PRW20694.1"/>
    <property type="molecule type" value="Genomic_DNA"/>
</dbReference>
<dbReference type="PANTHER" id="PTHR10859">
    <property type="entry name" value="GLYCOSYL TRANSFERASE"/>
    <property type="match status" value="1"/>
</dbReference>
<dbReference type="STRING" id="3076.A0A2P6TDH4"/>
<comment type="catalytic activity">
    <reaction evidence="12">
        <text>a di-trans,poly-cis-dolichyl phosphate + UDP-alpha-D-glucose = a di-trans,poly-cis-dolichyl beta-D-glucosyl phosphate + UDP</text>
        <dbReference type="Rhea" id="RHEA:15401"/>
        <dbReference type="Rhea" id="RHEA-COMP:19498"/>
        <dbReference type="Rhea" id="RHEA-COMP:19502"/>
        <dbReference type="ChEBI" id="CHEBI:57525"/>
        <dbReference type="ChEBI" id="CHEBI:57683"/>
        <dbReference type="ChEBI" id="CHEBI:58223"/>
        <dbReference type="ChEBI" id="CHEBI:58885"/>
        <dbReference type="EC" id="2.4.1.117"/>
    </reaction>
    <physiologicalReaction direction="left-to-right" evidence="12">
        <dbReference type="Rhea" id="RHEA:15402"/>
    </physiologicalReaction>
</comment>
<name>A0A2P6TDH4_CHLSO</name>
<dbReference type="Gene3D" id="3.90.550.10">
    <property type="entry name" value="Spore Coat Polysaccharide Biosynthesis Protein SpsA, Chain A"/>
    <property type="match status" value="1"/>
</dbReference>